<dbReference type="SUPFAM" id="SSF52540">
    <property type="entry name" value="P-loop containing nucleoside triphosphate hydrolases"/>
    <property type="match status" value="1"/>
</dbReference>
<evidence type="ECO:0000256" key="5">
    <source>
        <dbReference type="ARBA" id="ARBA00022989"/>
    </source>
</evidence>
<evidence type="ECO:0000259" key="9">
    <source>
        <dbReference type="PROSITE" id="PS50893"/>
    </source>
</evidence>
<evidence type="ECO:0000256" key="3">
    <source>
        <dbReference type="ARBA" id="ARBA00022741"/>
    </source>
</evidence>
<dbReference type="RefSeq" id="WP_084226203.1">
    <property type="nucleotide sequence ID" value="NZ_CP010827.1"/>
</dbReference>
<feature type="domain" description="ABC transporter" evidence="9">
    <location>
        <begin position="330"/>
        <end position="546"/>
    </location>
</feature>
<dbReference type="InterPro" id="IPR011527">
    <property type="entry name" value="ABC1_TM_dom"/>
</dbReference>
<proteinExistence type="predicted"/>
<accession>A0A0B6F556</accession>
<feature type="transmembrane region" description="Helical" evidence="8">
    <location>
        <begin position="165"/>
        <end position="183"/>
    </location>
</feature>
<dbReference type="InterPro" id="IPR039421">
    <property type="entry name" value="Type_1_exporter"/>
</dbReference>
<keyword evidence="6 8" id="KW-0472">Membrane</keyword>
<dbReference type="PROSITE" id="PS50893">
    <property type="entry name" value="ABC_TRANSPORTER_2"/>
    <property type="match status" value="1"/>
</dbReference>
<keyword evidence="4" id="KW-0067">ATP-binding</keyword>
<dbReference type="InterPro" id="IPR003593">
    <property type="entry name" value="AAA+_ATPase"/>
</dbReference>
<dbReference type="SUPFAM" id="SSF90123">
    <property type="entry name" value="ABC transporter transmembrane region"/>
    <property type="match status" value="1"/>
</dbReference>
<dbReference type="EMBL" id="CP010827">
    <property type="protein sequence ID" value="AJI79560.1"/>
    <property type="molecule type" value="Genomic_DNA"/>
</dbReference>
<dbReference type="GO" id="GO:0005524">
    <property type="term" value="F:ATP binding"/>
    <property type="evidence" value="ECO:0007669"/>
    <property type="project" value="UniProtKB-KW"/>
</dbReference>
<dbReference type="Pfam" id="PF00664">
    <property type="entry name" value="ABC_membrane"/>
    <property type="match status" value="1"/>
</dbReference>
<evidence type="ECO:0000256" key="2">
    <source>
        <dbReference type="ARBA" id="ARBA00022692"/>
    </source>
</evidence>
<dbReference type="InterPro" id="IPR036640">
    <property type="entry name" value="ABC1_TM_sf"/>
</dbReference>
<feature type="transmembrane region" description="Helical" evidence="8">
    <location>
        <begin position="248"/>
        <end position="269"/>
    </location>
</feature>
<evidence type="ECO:0000313" key="11">
    <source>
        <dbReference type="EMBL" id="AJI79560.1"/>
    </source>
</evidence>
<dbReference type="InterPro" id="IPR003439">
    <property type="entry name" value="ABC_transporter-like_ATP-bd"/>
</dbReference>
<dbReference type="PANTHER" id="PTHR24221">
    <property type="entry name" value="ATP-BINDING CASSETTE SUB-FAMILY B"/>
    <property type="match status" value="1"/>
</dbReference>
<keyword evidence="5 8" id="KW-1133">Transmembrane helix</keyword>
<dbReference type="Gene3D" id="1.20.1560.10">
    <property type="entry name" value="ABC transporter type 1, transmembrane domain"/>
    <property type="match status" value="1"/>
</dbReference>
<feature type="transmembrane region" description="Helical" evidence="8">
    <location>
        <begin position="20"/>
        <end position="39"/>
    </location>
</feature>
<evidence type="ECO:0000256" key="7">
    <source>
        <dbReference type="SAM" id="MobiDB-lite"/>
    </source>
</evidence>
<dbReference type="InterPro" id="IPR027417">
    <property type="entry name" value="P-loop_NTPase"/>
</dbReference>
<feature type="transmembrane region" description="Helical" evidence="8">
    <location>
        <begin position="59"/>
        <end position="81"/>
    </location>
</feature>
<dbReference type="PROSITE" id="PS50929">
    <property type="entry name" value="ABC_TM1F"/>
    <property type="match status" value="1"/>
</dbReference>
<dbReference type="Pfam" id="PF00005">
    <property type="entry name" value="ABC_tran"/>
    <property type="match status" value="1"/>
</dbReference>
<dbReference type="Gene3D" id="3.40.50.300">
    <property type="entry name" value="P-loop containing nucleotide triphosphate hydrolases"/>
    <property type="match status" value="1"/>
</dbReference>
<dbReference type="GO" id="GO:0140359">
    <property type="term" value="F:ABC-type transporter activity"/>
    <property type="evidence" value="ECO:0007669"/>
    <property type="project" value="InterPro"/>
</dbReference>
<keyword evidence="2 8" id="KW-0812">Transmembrane</keyword>
<dbReference type="GO" id="GO:0016887">
    <property type="term" value="F:ATP hydrolysis activity"/>
    <property type="evidence" value="ECO:0007669"/>
    <property type="project" value="InterPro"/>
</dbReference>
<reference evidence="11 12" key="1">
    <citation type="journal article" date="2015" name="Genome Announc.">
        <title>Complete Genome Sequence and Annotation of Corynebacterium singulare DSM 44357, Isolated from a Human Semen Specimen.</title>
        <authorList>
            <person name="Merten M."/>
            <person name="Brinkrolf K."/>
            <person name="Albersmeier A."/>
            <person name="Kutter Y."/>
            <person name="Ruckert C."/>
            <person name="Tauch A."/>
        </authorList>
    </citation>
    <scope>NUCLEOTIDE SEQUENCE [LARGE SCALE GENOMIC DNA]</scope>
    <source>
        <strain evidence="11">IBS B52218</strain>
    </source>
</reference>
<dbReference type="AlphaFoldDB" id="A0A0B6F556"/>
<feature type="transmembrane region" description="Helical" evidence="8">
    <location>
        <begin position="138"/>
        <end position="159"/>
    </location>
</feature>
<protein>
    <submittedName>
        <fullName evidence="11">ABC-type multidrug transport system, ATPase and permease component</fullName>
    </submittedName>
</protein>
<dbReference type="GO" id="GO:0005886">
    <property type="term" value="C:plasma membrane"/>
    <property type="evidence" value="ECO:0007669"/>
    <property type="project" value="UniProtKB-SubCell"/>
</dbReference>
<feature type="region of interest" description="Disordered" evidence="7">
    <location>
        <begin position="520"/>
        <end position="546"/>
    </location>
</feature>
<evidence type="ECO:0000256" key="4">
    <source>
        <dbReference type="ARBA" id="ARBA00022840"/>
    </source>
</evidence>
<dbReference type="OrthoDB" id="9806127at2"/>
<evidence type="ECO:0000256" key="1">
    <source>
        <dbReference type="ARBA" id="ARBA00004651"/>
    </source>
</evidence>
<evidence type="ECO:0000256" key="8">
    <source>
        <dbReference type="SAM" id="Phobius"/>
    </source>
</evidence>
<dbReference type="PANTHER" id="PTHR24221:SF503">
    <property type="entry name" value="MITOCHONDRIAL POTASSIUM CHANNEL ATP-BINDING SUBUNIT"/>
    <property type="match status" value="1"/>
</dbReference>
<dbReference type="KEGG" id="csx:CSING_10240"/>
<organism evidence="11 12">
    <name type="scientific">Corynebacterium singulare</name>
    <dbReference type="NCBI Taxonomy" id="161899"/>
    <lineage>
        <taxon>Bacteria</taxon>
        <taxon>Bacillati</taxon>
        <taxon>Actinomycetota</taxon>
        <taxon>Actinomycetes</taxon>
        <taxon>Mycobacteriales</taxon>
        <taxon>Corynebacteriaceae</taxon>
        <taxon>Corynebacterium</taxon>
    </lineage>
</organism>
<dbReference type="HOGENOM" id="CLU_489713_0_0_11"/>
<dbReference type="SMART" id="SM00382">
    <property type="entry name" value="AAA"/>
    <property type="match status" value="1"/>
</dbReference>
<dbReference type="Proteomes" id="UP000031890">
    <property type="component" value="Chromosome"/>
</dbReference>
<dbReference type="STRING" id="161899.CSING_10240"/>
<evidence type="ECO:0000256" key="6">
    <source>
        <dbReference type="ARBA" id="ARBA00023136"/>
    </source>
</evidence>
<evidence type="ECO:0000313" key="12">
    <source>
        <dbReference type="Proteomes" id="UP000031890"/>
    </source>
</evidence>
<keyword evidence="3" id="KW-0547">Nucleotide-binding</keyword>
<sequence length="546" mass="58972">MQFVRQAITQSWKLSPWGNFLVLVSIVISSICTVIAPYILGSGVNFLLNSSNREDFITIGLKLSILYSLIWFLGTSSRYILFPIYGTIEQKLQSDRMASSLTDSIDASPGARSHTDNGEISFAIDSEASAYRDTLSSIYLSILPATISLASGIFLVVIASTWLEGIILTAAIVTYCVVSYRLIQSHQNAQTKFFKESMRSFGVLGNSLSLWKEATVFSTQAFLESRYRKDRSTVERAGVYSYTMTRRLYVAQGIVLAITICVLIIAIILRKNNGDAQAIGSIISSTGIAIAAITPLQSVGFGVSALAVSVSHASEASDKIRPTGIVSATSQNVDLWKEQILRLSDMAASAHQRHEQRPIWVLGPSGSGKTTVLEGFLNLNEYALSLQQESREIRENSTYAPQSASLLNANAIDNVVFGRSIAVCKADELLTAVGLHEFSSTGCKKNSDVAGEDGGASGGEKQRIALARALIAKPGSIVVLDEPTSSLDKNLRALVWGIIEDLAREKTVIVSTHDASAPIRHDDTVLQLTDANEAPSSKPKEPPSEA</sequence>
<name>A0A0B6F556_9CORY</name>
<comment type="subcellular location">
    <subcellularLocation>
        <location evidence="1">Cell membrane</location>
        <topology evidence="1">Multi-pass membrane protein</topology>
    </subcellularLocation>
</comment>
<gene>
    <name evidence="11" type="ORF">CSING_10240</name>
</gene>
<feature type="domain" description="ABC transmembrane type-1" evidence="10">
    <location>
        <begin position="20"/>
        <end position="307"/>
    </location>
</feature>
<evidence type="ECO:0000259" key="10">
    <source>
        <dbReference type="PROSITE" id="PS50929"/>
    </source>
</evidence>